<dbReference type="GeneID" id="29057008"/>
<dbReference type="OrthoDB" id="10059at10239"/>
<name>A0A1B2I9Z3_9CAUD</name>
<proteinExistence type="predicted"/>
<sequence>MIDIYTDYAAVLTVNRHEDRAAPMLDLVTLGIDYGYDVALSDVYFEPSADPADETIRLEGIIVKCAVALGNRLGVALNPQIVYQKPKETVRILHGLLETFEDFDDSDSLYGIVMSGETPEFILENMCRLVYGDNNLHFEDLIVRVGPRVMTVMRNYLAASALDEQKGDNDYLRIGRIAAYLRVFPQNPSAFVFLNLPQEPDLQVVQQSFTFDEEEYPEDELLLMYSVGLSVIPADTYEDAYAALAGNLEKLNTDGYPALPILEQGMAALKTIYGHDNVTEEENYEQD</sequence>
<protein>
    <submittedName>
        <fullName evidence="1">Uncharacterized protein</fullName>
    </submittedName>
</protein>
<gene>
    <name evidence="1" type="ORF">ASESINO_58</name>
</gene>
<evidence type="ECO:0000313" key="2">
    <source>
        <dbReference type="Proteomes" id="UP000202181"/>
    </source>
</evidence>
<keyword evidence="2" id="KW-1185">Reference proteome</keyword>
<evidence type="ECO:0000313" key="1">
    <source>
        <dbReference type="EMBL" id="ANZ48071.1"/>
    </source>
</evidence>
<organism evidence="1 2">
    <name type="scientific">Erwinia phage vB_EamM_Asesino</name>
    <dbReference type="NCBI Taxonomy" id="1883370"/>
    <lineage>
        <taxon>Viruses</taxon>
        <taxon>Duplodnaviria</taxon>
        <taxon>Heunggongvirae</taxon>
        <taxon>Uroviricota</taxon>
        <taxon>Caudoviricetes</taxon>
        <taxon>Chimalliviridae</taxon>
        <taxon>Erskinevirus</taxon>
        <taxon>Erskinevirus asesino</taxon>
    </lineage>
</organism>
<dbReference type="KEGG" id="vg:29057008"/>
<dbReference type="EMBL" id="KX397364">
    <property type="protein sequence ID" value="ANZ48071.1"/>
    <property type="molecule type" value="Genomic_DNA"/>
</dbReference>
<dbReference type="RefSeq" id="YP_009290676.1">
    <property type="nucleotide sequence ID" value="NC_031107.2"/>
</dbReference>
<dbReference type="Proteomes" id="UP000202181">
    <property type="component" value="Segment"/>
</dbReference>
<accession>A0A1B2I9Z3</accession>
<reference evidence="1" key="1">
    <citation type="submission" date="2016-06" db="EMBL/GenBank/DDBJ databases">
        <authorList>
            <person name="Berg J.A."/>
            <person name="Hyde J.R."/>
            <person name="Breakwell D.P."/>
            <person name="Hope S."/>
            <person name="Grose J.H."/>
        </authorList>
    </citation>
    <scope>NUCLEOTIDE SEQUENCE [LARGE SCALE GENOMIC DNA]</scope>
</reference>